<proteinExistence type="predicted"/>
<protein>
    <submittedName>
        <fullName evidence="1">Uncharacterized protein</fullName>
    </submittedName>
</protein>
<gene>
    <name evidence="1" type="ORF">UFOVP336_19</name>
</gene>
<evidence type="ECO:0000313" key="1">
    <source>
        <dbReference type="EMBL" id="CAB4139106.1"/>
    </source>
</evidence>
<organism evidence="1">
    <name type="scientific">uncultured Caudovirales phage</name>
    <dbReference type="NCBI Taxonomy" id="2100421"/>
    <lineage>
        <taxon>Viruses</taxon>
        <taxon>Duplodnaviria</taxon>
        <taxon>Heunggongvirae</taxon>
        <taxon>Uroviricota</taxon>
        <taxon>Caudoviricetes</taxon>
        <taxon>Peduoviridae</taxon>
        <taxon>Maltschvirus</taxon>
        <taxon>Maltschvirus maltsch</taxon>
    </lineage>
</organism>
<reference evidence="1" key="1">
    <citation type="submission" date="2020-04" db="EMBL/GenBank/DDBJ databases">
        <authorList>
            <person name="Chiriac C."/>
            <person name="Salcher M."/>
            <person name="Ghai R."/>
            <person name="Kavagutti S V."/>
        </authorList>
    </citation>
    <scope>NUCLEOTIDE SEQUENCE</scope>
</reference>
<accession>A0A6J5M233</accession>
<sequence>MSEAQRLAKRLTAGWGLELADAMLEARSKE</sequence>
<dbReference type="EMBL" id="LR796359">
    <property type="protein sequence ID" value="CAB4139106.1"/>
    <property type="molecule type" value="Genomic_DNA"/>
</dbReference>
<name>A0A6J5M233_9CAUD</name>